<proteinExistence type="predicted"/>
<evidence type="ECO:0000313" key="2">
    <source>
        <dbReference type="EMBL" id="KAK7504437.1"/>
    </source>
</evidence>
<evidence type="ECO:0000313" key="3">
    <source>
        <dbReference type="Proteomes" id="UP001519460"/>
    </source>
</evidence>
<dbReference type="AlphaFoldDB" id="A0ABD0LY66"/>
<keyword evidence="1" id="KW-1133">Transmembrane helix</keyword>
<gene>
    <name evidence="2" type="ORF">BaRGS_00004303</name>
</gene>
<protein>
    <submittedName>
        <fullName evidence="2">Uncharacterized protein</fullName>
    </submittedName>
</protein>
<organism evidence="2 3">
    <name type="scientific">Batillaria attramentaria</name>
    <dbReference type="NCBI Taxonomy" id="370345"/>
    <lineage>
        <taxon>Eukaryota</taxon>
        <taxon>Metazoa</taxon>
        <taxon>Spiralia</taxon>
        <taxon>Lophotrochozoa</taxon>
        <taxon>Mollusca</taxon>
        <taxon>Gastropoda</taxon>
        <taxon>Caenogastropoda</taxon>
        <taxon>Sorbeoconcha</taxon>
        <taxon>Cerithioidea</taxon>
        <taxon>Batillariidae</taxon>
        <taxon>Batillaria</taxon>
    </lineage>
</organism>
<comment type="caution">
    <text evidence="2">The sequence shown here is derived from an EMBL/GenBank/DDBJ whole genome shotgun (WGS) entry which is preliminary data.</text>
</comment>
<dbReference type="EMBL" id="JACVVK020000015">
    <property type="protein sequence ID" value="KAK7504437.1"/>
    <property type="molecule type" value="Genomic_DNA"/>
</dbReference>
<feature type="transmembrane region" description="Helical" evidence="1">
    <location>
        <begin position="78"/>
        <end position="99"/>
    </location>
</feature>
<reference evidence="2 3" key="1">
    <citation type="journal article" date="2023" name="Sci. Data">
        <title>Genome assembly of the Korean intertidal mud-creeper Batillaria attramentaria.</title>
        <authorList>
            <person name="Patra A.K."/>
            <person name="Ho P.T."/>
            <person name="Jun S."/>
            <person name="Lee S.J."/>
            <person name="Kim Y."/>
            <person name="Won Y.J."/>
        </authorList>
    </citation>
    <scope>NUCLEOTIDE SEQUENCE [LARGE SCALE GENOMIC DNA]</scope>
    <source>
        <strain evidence="2">Wonlab-2016</strain>
    </source>
</reference>
<keyword evidence="3" id="KW-1185">Reference proteome</keyword>
<name>A0ABD0LY66_9CAEN</name>
<evidence type="ECO:0000256" key="1">
    <source>
        <dbReference type="SAM" id="Phobius"/>
    </source>
</evidence>
<feature type="non-terminal residue" evidence="2">
    <location>
        <position position="1"/>
    </location>
</feature>
<keyword evidence="1" id="KW-0812">Transmembrane</keyword>
<feature type="transmembrane region" description="Helical" evidence="1">
    <location>
        <begin position="138"/>
        <end position="159"/>
    </location>
</feature>
<feature type="transmembrane region" description="Helical" evidence="1">
    <location>
        <begin position="106"/>
        <end position="126"/>
    </location>
</feature>
<sequence length="180" mass="19938">ETKSSSSMFNRARDLDPGGMLRTRQFVLLWLAFCLTTTGTCIALAEYKNFGQTFIRDDHYLAHVATLSSLLGAILKPAWGTACIALCSTSCLTFGSWYLTSDLPQYVFLIWACVLFLTISGSYLLFPLAVSRSFGLTHYMSNVAVVFSALVALLLVLFIKDGPVEETQQTEPARYTHVLD</sequence>
<accession>A0ABD0LY66</accession>
<dbReference type="Proteomes" id="UP001519460">
    <property type="component" value="Unassembled WGS sequence"/>
</dbReference>
<keyword evidence="1" id="KW-0472">Membrane</keyword>